<dbReference type="Gene3D" id="3.40.1500.10">
    <property type="entry name" value="Coproporphyrinogen III oxidase, aerobic"/>
    <property type="match status" value="1"/>
</dbReference>
<accession>A0AAD2FXC4</accession>
<dbReference type="InterPro" id="IPR001260">
    <property type="entry name" value="Coprogen_oxidase_aer"/>
</dbReference>
<comment type="caution">
    <text evidence="1">The sequence shown here is derived from an EMBL/GenBank/DDBJ whole genome shotgun (WGS) entry which is preliminary data.</text>
</comment>
<dbReference type="Pfam" id="PF01218">
    <property type="entry name" value="Coprogen_oxidas"/>
    <property type="match status" value="1"/>
</dbReference>
<dbReference type="SUPFAM" id="SSF102886">
    <property type="entry name" value="Coproporphyrinogen III oxidase"/>
    <property type="match status" value="1"/>
</dbReference>
<evidence type="ECO:0000313" key="1">
    <source>
        <dbReference type="EMBL" id="CAJ1955341.1"/>
    </source>
</evidence>
<evidence type="ECO:0000313" key="2">
    <source>
        <dbReference type="Proteomes" id="UP001295423"/>
    </source>
</evidence>
<name>A0AAD2FXC4_9STRA</name>
<dbReference type="EMBL" id="CAKOGP040001881">
    <property type="protein sequence ID" value="CAJ1955341.1"/>
    <property type="molecule type" value="Genomic_DNA"/>
</dbReference>
<dbReference type="Proteomes" id="UP001295423">
    <property type="component" value="Unassembled WGS sequence"/>
</dbReference>
<dbReference type="GO" id="GO:0006782">
    <property type="term" value="P:protoporphyrinogen IX biosynthetic process"/>
    <property type="evidence" value="ECO:0007669"/>
    <property type="project" value="TreeGrafter"/>
</dbReference>
<gene>
    <name evidence="1" type="ORF">CYCCA115_LOCUS15705</name>
</gene>
<dbReference type="InterPro" id="IPR036406">
    <property type="entry name" value="Coprogen_oxidase_aer_sf"/>
</dbReference>
<sequence length="354" mass="39958">MIALFFSSASSFAPTQSHRKVSYRQEQASSEKSSDGSSVFTDFVEFLKETQASIIEQVEELDGGGEKFSNDKWGVFEDDFDGGSLSGGMTRVIQGGDIVEKGACSLTLIRRGILSAERAAAIRSRQDLNIQPGDVYSAAALSIVLHSRSPMIPTFRSDVRIFLVESESEKATMAWFGGGADLTPYFLFDEDVTFFHNMYRDLCAHNPEEFSYEALKKHCDDYFYLPARSEHRGTGGIFFDDMEATPEAMNFVKGVAESWVPSWRPIVEKRRKTKFTQQQKQWQLLRRGRYLEFNLLYDRGVKFGLANANPRVEGVMVSAPPLIAWEYNHDIKDGSEEARLVAILKKPKDWATTE</sequence>
<dbReference type="PRINTS" id="PR00073">
    <property type="entry name" value="COPRGNOXDASE"/>
</dbReference>
<dbReference type="GO" id="GO:0005737">
    <property type="term" value="C:cytoplasm"/>
    <property type="evidence" value="ECO:0007669"/>
    <property type="project" value="TreeGrafter"/>
</dbReference>
<keyword evidence="2" id="KW-1185">Reference proteome</keyword>
<dbReference type="PANTHER" id="PTHR10755">
    <property type="entry name" value="COPROPORPHYRINOGEN III OXIDASE, MITOCHONDRIAL"/>
    <property type="match status" value="1"/>
</dbReference>
<dbReference type="GO" id="GO:0004109">
    <property type="term" value="F:coproporphyrinogen oxidase activity"/>
    <property type="evidence" value="ECO:0007669"/>
    <property type="project" value="InterPro"/>
</dbReference>
<evidence type="ECO:0008006" key="3">
    <source>
        <dbReference type="Google" id="ProtNLM"/>
    </source>
</evidence>
<proteinExistence type="predicted"/>
<reference evidence="1" key="1">
    <citation type="submission" date="2023-08" db="EMBL/GenBank/DDBJ databases">
        <authorList>
            <person name="Audoor S."/>
            <person name="Bilcke G."/>
        </authorList>
    </citation>
    <scope>NUCLEOTIDE SEQUENCE</scope>
</reference>
<protein>
    <recommendedName>
        <fullName evidence="3">Coproporphyrinogen oxidase</fullName>
    </recommendedName>
</protein>
<dbReference type="PANTHER" id="PTHR10755:SF3">
    <property type="entry name" value="COPROPORPHYRINOGEN OXIDASE"/>
    <property type="match status" value="1"/>
</dbReference>
<organism evidence="1 2">
    <name type="scientific">Cylindrotheca closterium</name>
    <dbReference type="NCBI Taxonomy" id="2856"/>
    <lineage>
        <taxon>Eukaryota</taxon>
        <taxon>Sar</taxon>
        <taxon>Stramenopiles</taxon>
        <taxon>Ochrophyta</taxon>
        <taxon>Bacillariophyta</taxon>
        <taxon>Bacillariophyceae</taxon>
        <taxon>Bacillariophycidae</taxon>
        <taxon>Bacillariales</taxon>
        <taxon>Bacillariaceae</taxon>
        <taxon>Cylindrotheca</taxon>
    </lineage>
</organism>
<dbReference type="PIRSF" id="PIRSF000166">
    <property type="entry name" value="Coproporphyri_ox"/>
    <property type="match status" value="1"/>
</dbReference>
<dbReference type="AlphaFoldDB" id="A0AAD2FXC4"/>